<reference evidence="1 2" key="1">
    <citation type="submission" date="2011-09" db="EMBL/GenBank/DDBJ databases">
        <authorList>
            <person name="McClelland M."/>
            <person name="Clifton S."/>
            <person name="Porwollik S."/>
            <person name="Cheng P."/>
            <person name="Wollam A."/>
            <person name="Wang C."/>
            <person name="Pepin K."/>
            <person name="Bhonagiri V."/>
            <person name="Fulton R."/>
            <person name="Fulton L.F."/>
            <person name="Delehaunty K."/>
            <person name="Fronick C."/>
            <person name="O'Laughlin M."/>
            <person name="Godfrey J."/>
            <person name="Waligorski J."/>
            <person name="Appelbaum E."/>
            <person name="Farmer C."/>
            <person name="Strong C."/>
            <person name="Tomlinson C."/>
            <person name="Hou S."/>
            <person name="Minx P."/>
            <person name="Warren W."/>
            <person name="Wilson R.K."/>
        </authorList>
    </citation>
    <scope>NUCLEOTIDE SEQUENCE [LARGE SCALE GENOMIC DNA]</scope>
    <source>
        <strain evidence="2">SARB 27</strain>
    </source>
</reference>
<gene>
    <name evidence="1" type="ORF">SEENIN0B_00307</name>
</gene>
<dbReference type="EMBL" id="AFYI01000002">
    <property type="protein sequence ID" value="EHB40476.1"/>
    <property type="molecule type" value="Genomic_DNA"/>
</dbReference>
<accession>A0A6C8G4D0</accession>
<organism evidence="1 2">
    <name type="scientific">Salmonella enterica subsp. enterica serovar Infantis str. SARB27</name>
    <dbReference type="NCBI Taxonomy" id="596155"/>
    <lineage>
        <taxon>Bacteria</taxon>
        <taxon>Pseudomonadati</taxon>
        <taxon>Pseudomonadota</taxon>
        <taxon>Gammaproteobacteria</taxon>
        <taxon>Enterobacterales</taxon>
        <taxon>Enterobacteriaceae</taxon>
        <taxon>Salmonella</taxon>
    </lineage>
</organism>
<evidence type="ECO:0000313" key="2">
    <source>
        <dbReference type="Proteomes" id="UP000004564"/>
    </source>
</evidence>
<evidence type="ECO:0008006" key="3">
    <source>
        <dbReference type="Google" id="ProtNLM"/>
    </source>
</evidence>
<dbReference type="Proteomes" id="UP000004564">
    <property type="component" value="Chromosome"/>
</dbReference>
<proteinExistence type="predicted"/>
<sequence>MQARFIVKILPRQPAAHHRPGLAGERGAQCPDVAPILAHPELHNQPASGGELRIYLVSKYECLGVNVRHINSKACMPTCYSQIPSGDWQEEVGFETGHGVTVKISQGCIVLMADSNEVQKLREQLYQANRG</sequence>
<protein>
    <recommendedName>
        <fullName evidence="3">Type I addiction module toxin, SymE family</fullName>
    </recommendedName>
</protein>
<name>A0A6C8G4D0_SALIN</name>
<dbReference type="AlphaFoldDB" id="A0A6C8G4D0"/>
<comment type="caution">
    <text evidence="1">The sequence shown here is derived from an EMBL/GenBank/DDBJ whole genome shotgun (WGS) entry which is preliminary data.</text>
</comment>
<evidence type="ECO:0000313" key="1">
    <source>
        <dbReference type="EMBL" id="EHB40476.1"/>
    </source>
</evidence>